<dbReference type="EMBL" id="BGZK01000227">
    <property type="protein sequence ID" value="GBP30021.1"/>
    <property type="molecule type" value="Genomic_DNA"/>
</dbReference>
<proteinExistence type="predicted"/>
<accession>A0A4C1UU71</accession>
<keyword evidence="3" id="KW-1185">Reference proteome</keyword>
<evidence type="ECO:0000256" key="1">
    <source>
        <dbReference type="SAM" id="MobiDB-lite"/>
    </source>
</evidence>
<evidence type="ECO:0000313" key="2">
    <source>
        <dbReference type="EMBL" id="GBP30021.1"/>
    </source>
</evidence>
<protein>
    <submittedName>
        <fullName evidence="2">Uncharacterized protein</fullName>
    </submittedName>
</protein>
<feature type="compositionally biased region" description="Polar residues" evidence="1">
    <location>
        <begin position="99"/>
        <end position="112"/>
    </location>
</feature>
<name>A0A4C1UU71_EUMVA</name>
<feature type="region of interest" description="Disordered" evidence="1">
    <location>
        <begin position="85"/>
        <end position="112"/>
    </location>
</feature>
<comment type="caution">
    <text evidence="2">The sequence shown here is derived from an EMBL/GenBank/DDBJ whole genome shotgun (WGS) entry which is preliminary data.</text>
</comment>
<evidence type="ECO:0000313" key="3">
    <source>
        <dbReference type="Proteomes" id="UP000299102"/>
    </source>
</evidence>
<dbReference type="AlphaFoldDB" id="A0A4C1UU71"/>
<reference evidence="2 3" key="1">
    <citation type="journal article" date="2019" name="Commun. Biol.">
        <title>The bagworm genome reveals a unique fibroin gene that provides high tensile strength.</title>
        <authorList>
            <person name="Kono N."/>
            <person name="Nakamura H."/>
            <person name="Ohtoshi R."/>
            <person name="Tomita M."/>
            <person name="Numata K."/>
            <person name="Arakawa K."/>
        </authorList>
    </citation>
    <scope>NUCLEOTIDE SEQUENCE [LARGE SCALE GENOMIC DNA]</scope>
</reference>
<dbReference type="Proteomes" id="UP000299102">
    <property type="component" value="Unassembled WGS sequence"/>
</dbReference>
<gene>
    <name evidence="2" type="ORF">EVAR_22923_1</name>
</gene>
<organism evidence="2 3">
    <name type="scientific">Eumeta variegata</name>
    <name type="common">Bagworm moth</name>
    <name type="synonym">Eumeta japonica</name>
    <dbReference type="NCBI Taxonomy" id="151549"/>
    <lineage>
        <taxon>Eukaryota</taxon>
        <taxon>Metazoa</taxon>
        <taxon>Ecdysozoa</taxon>
        <taxon>Arthropoda</taxon>
        <taxon>Hexapoda</taxon>
        <taxon>Insecta</taxon>
        <taxon>Pterygota</taxon>
        <taxon>Neoptera</taxon>
        <taxon>Endopterygota</taxon>
        <taxon>Lepidoptera</taxon>
        <taxon>Glossata</taxon>
        <taxon>Ditrysia</taxon>
        <taxon>Tineoidea</taxon>
        <taxon>Psychidae</taxon>
        <taxon>Oiketicinae</taxon>
        <taxon>Eumeta</taxon>
    </lineage>
</organism>
<sequence>MADNVENCYPALRSLSVTNVTVSIRVTSGDTQVLRYQTPHQSALYHKKISVSCRIELGPCQVAGSTRSRYKIRYIRVISAGDRYGSAGTLRRPSERCTSENAGTSVANSFIE</sequence>